<keyword evidence="10" id="KW-0460">Magnesium</keyword>
<dbReference type="EC" id="2.7.7.48" evidence="1"/>
<accession>A0A0H3Y8S2</accession>
<dbReference type="Pfam" id="PF17296">
    <property type="entry name" value="ArenaCapSnatch"/>
    <property type="match status" value="1"/>
</dbReference>
<evidence type="ECO:0000256" key="17">
    <source>
        <dbReference type="SAM" id="MobiDB-lite"/>
    </source>
</evidence>
<keyword evidence="11" id="KW-0946">Virion</keyword>
<protein>
    <recommendedName>
        <fullName evidence="2">RNA-directed RNA polymerase L</fullName>
        <ecNumber evidence="1">2.7.7.48</ecNumber>
    </recommendedName>
    <alternativeName>
        <fullName evidence="14">Large structural protein</fullName>
    </alternativeName>
    <alternativeName>
        <fullName evidence="16">Replicase</fullName>
    </alternativeName>
    <alternativeName>
        <fullName evidence="15">Transcriptase</fullName>
    </alternativeName>
</protein>
<dbReference type="GO" id="GO:0000166">
    <property type="term" value="F:nucleotide binding"/>
    <property type="evidence" value="ECO:0007669"/>
    <property type="project" value="UniProtKB-KW"/>
</dbReference>
<dbReference type="GO" id="GO:0044423">
    <property type="term" value="C:virion component"/>
    <property type="evidence" value="ECO:0007669"/>
    <property type="project" value="UniProtKB-KW"/>
</dbReference>
<keyword evidence="12" id="KW-0693">Viral RNA replication</keyword>
<sequence>MGSMDHEDAELERLKEIVLQILTYERDLYRPGLISNTAGEMAVGAIKLRSTVHELNCCRDTGIRFNGELKEMNEILDEAIGVHETVRTVIPDGYLVDSENNVISVLEASTRAESSDQTRKVELDRKKYDNMEDILRPLGWTLNVITISERKPRIRNIPESLMFKLLSTSLSILSYTTDVHNWVSEEDYLELKKSLTTYDFRTLTDEFKGQSLIFDIETTEDPYKDLLAWMSEAGRVMPFSLNWEGPEITRLISDFKREETQLRLLEVMRHSCTSLNLKTSHLSTLNKLKSLNLLNTRRKQNKVYDYLALRLFLEACENQDFPKGWFPSVNDRLVTVDSINSPVDYYGKLIEKMISSIRKLQNEIGSKGKKEELQTLMDFLIDSSTRLIEPSEMEKKYTRLDHNKAIPRPEIELKIQNKFPSKRKDGNVEVISLEESETIEKVALNIILSQKTRSTPRASTNEEFFFQSIGGCLLLYKNTGEGQKAFSLLCKNAGSSKIPLSFYSFNINPSRMFPLIFSAKPIEDLINQLMMLVNPIHDDIERLETTINKQRSVNDFLVSSEYRENQLHGLRIKLKYLIYGILTNPTKRLQVELQSQRYYVMDVLSLIHHRDLKEKVVGNCITYNEYYLRNYAHGLINEILSCKNIGLFLKVTWGLNISYLCHLISKETPDRLSDLRDCYEKFFKPKIKFMTNLIHDCKSVDELVEKMESEVNDFIKCDEPSFELKPYLYEPILADFLKWLSTEKFNGLDGEQLLNPKDYLTSNVDVLDLTSNKSTFKRSKTIADGQLDRQYDMEKVLKRVISERLHKRVIQSNRDNSECDGKNTTGEQQKQKNGMESKKKGRGWKAEGERRRTTKLAFEEFSNIVQGLIVETESEEDINSFLMQVGRCLRDINDDLTKSKLEGTSDQSDTCKHKMILGVICELLGNEARDFVRSTCYSTKLSDLPSDLLEEDSYKRVVEEVMRKMPLEFPRNQNTIDVTNISAGMVAAKYESGEFFSAFKFLLLWGGFNNFQGTYNHRSGPQSSFLSISNKYRGESMISTRITNSEALQERLLAIKFGAPTLRNILFSTLSLKMGDSEVGPNNKPLQFGLAIKEQVGGPRELYVGDSDTKLITRVLEETSRNLGSKLPNSCLNSEKKFSKFMKRIARSFYEDEVVLSMDHSKWGPFNSPLQYHLMFEAMENIVDVNGKPLDFSFVKTILKWHLFKAVETPQILAEDVVLSALDISSGRRERHVDKERSFETFMVNSVLSNKSIPSQIHSWFDMGQGILHYTSDLYGSLVSEYITLKIKTLFGVRSSSMNTSDDMVLLLHLKYDPNDSNLRDRVLAITNFLCLVSNCLNKHVSPKFCCSPLVGEFKSHFEVEATMVPLFTKFFAASINNFRCKTPMELYNTCDAIVEQGICNGMSLKLADSLKTRMVEMLGWLGYTHDPLMRPIETRQQDWLEGCLAYRKLRSLEAWLMEMGVDKARLDVLKLELLKLIRELRDSVMAPSVAYKKMVDACTSGLGGVTMWFPTHHGEFKLIVRSKLNLGTTINETCENLLIKKLINHYSRYSKQGLGVLIAEGLERSAFQSSVVTGFIGLSISLSGSCVRKGDGTFLTLKESRSITKPVAEVFSSLVMQSVCAVGDWICGHDSELEKGVNKSIYMRTSLVNTAEFRFGLDELTATIEVCMPDLFDKYLKDIVPPDKRLLMRHSWKIRPEMELLVECANEGLSVFDGRIDRQEEAVVLVDYYNPKRLIRRTMKLEKTGSERSIRKRLQAIENRMILDSILEMKIIDKTMVLDAVKTTPFGGSLEDLKAYRASGVRRYIQQVLLGRDTYYRLNEDDQVEPNLSGIFVRYLGSPEHPLPDGTWLVEAKFGSNNPITLKCSFQRISTDLKVVLTLLTYEGRPHFQDFIYFKRSIIADEDFEYPELLDLSDFRDVILVENPKHDGKPCFLFMGRVIQLDSNLSDSIMTQMSGPECDERWRLVRTYFMTRLKGEVSNLSRARLNALEGMMGRIFNTSTLDEAVGMGFHLLDSFVEFLTLTDRVYATRGPILVFHRTRGVLVGSPVGPLEYRGHRLMTYKEWTLGGPSVEKLED</sequence>
<keyword evidence="4" id="KW-0808">Transferase</keyword>
<dbReference type="PROSITE" id="PS50525">
    <property type="entry name" value="RDRP_SSRNA_NEG_SEG"/>
    <property type="match status" value="1"/>
</dbReference>
<evidence type="ECO:0000256" key="11">
    <source>
        <dbReference type="ARBA" id="ARBA00022844"/>
    </source>
</evidence>
<dbReference type="InterPro" id="IPR026382">
    <property type="entry name" value="CapSnatch_arenavir"/>
</dbReference>
<dbReference type="InterPro" id="IPR010453">
    <property type="entry name" value="RNA_pol_arenavir"/>
</dbReference>
<evidence type="ECO:0000256" key="1">
    <source>
        <dbReference type="ARBA" id="ARBA00012494"/>
    </source>
</evidence>
<name>A0A0H3Y8S2_9VIRU</name>
<keyword evidence="5" id="KW-0548">Nucleotidyltransferase</keyword>
<dbReference type="GO" id="GO:0016787">
    <property type="term" value="F:hydrolase activity"/>
    <property type="evidence" value="ECO:0007669"/>
    <property type="project" value="UniProtKB-KW"/>
</dbReference>
<proteinExistence type="predicted"/>
<keyword evidence="8" id="KW-0547">Nucleotide-binding</keyword>
<reference evidence="19" key="1">
    <citation type="journal article" date="2015" name="J. Virol.">
        <title>Arenavirus Coinfections Are Common in Snakes with Boid Inclusion Body Disease.</title>
        <authorList>
            <person name="Hepojoki J."/>
            <person name="Salmenpera P."/>
            <person name="Sironen T."/>
            <person name="Hetzel U."/>
            <person name="Korzykov Y."/>
            <person name="Kipar A."/>
            <person name="Vapalahti O."/>
        </authorList>
    </citation>
    <scope>NUCLEOTIDE SEQUENCE</scope>
    <source>
        <strain evidence="19">SVaV-1</strain>
    </source>
</reference>
<evidence type="ECO:0000313" key="19">
    <source>
        <dbReference type="EMBL" id="AKN10698.1"/>
    </source>
</evidence>
<evidence type="ECO:0000256" key="6">
    <source>
        <dbReference type="ARBA" id="ARBA00022715"/>
    </source>
</evidence>
<evidence type="ECO:0000256" key="16">
    <source>
        <dbReference type="ARBA" id="ARBA00031012"/>
    </source>
</evidence>
<feature type="compositionally biased region" description="Basic and acidic residues" evidence="17">
    <location>
        <begin position="829"/>
        <end position="848"/>
    </location>
</feature>
<dbReference type="GO" id="GO:0003968">
    <property type="term" value="F:RNA-directed RNA polymerase activity"/>
    <property type="evidence" value="ECO:0007669"/>
    <property type="project" value="UniProtKB-KW"/>
</dbReference>
<dbReference type="Pfam" id="PF06317">
    <property type="entry name" value="Arena_RNA_pol"/>
    <property type="match status" value="1"/>
</dbReference>
<evidence type="ECO:0000256" key="14">
    <source>
        <dbReference type="ARBA" id="ARBA00030285"/>
    </source>
</evidence>
<evidence type="ECO:0000256" key="4">
    <source>
        <dbReference type="ARBA" id="ARBA00022679"/>
    </source>
</evidence>
<evidence type="ECO:0000259" key="18">
    <source>
        <dbReference type="PROSITE" id="PS50525"/>
    </source>
</evidence>
<keyword evidence="13" id="KW-1035">Host cytoplasm</keyword>
<evidence type="ECO:0000256" key="2">
    <source>
        <dbReference type="ARBA" id="ARBA00018602"/>
    </source>
</evidence>
<keyword evidence="6" id="KW-1157">Cap snatching</keyword>
<dbReference type="GO" id="GO:0046872">
    <property type="term" value="F:metal ion binding"/>
    <property type="evidence" value="ECO:0007669"/>
    <property type="project" value="UniProtKB-KW"/>
</dbReference>
<evidence type="ECO:0000256" key="5">
    <source>
        <dbReference type="ARBA" id="ARBA00022695"/>
    </source>
</evidence>
<dbReference type="GO" id="GO:0075526">
    <property type="term" value="P:cap snatching"/>
    <property type="evidence" value="ECO:0007669"/>
    <property type="project" value="UniProtKB-KW"/>
</dbReference>
<dbReference type="GO" id="GO:0039694">
    <property type="term" value="P:viral RNA genome replication"/>
    <property type="evidence" value="ECO:0007669"/>
    <property type="project" value="InterPro"/>
</dbReference>
<keyword evidence="7" id="KW-0479">Metal-binding</keyword>
<evidence type="ECO:0000256" key="3">
    <source>
        <dbReference type="ARBA" id="ARBA00022484"/>
    </source>
</evidence>
<organism evidence="19">
    <name type="scientific">Suri Vanera virus</name>
    <dbReference type="NCBI Taxonomy" id="1672383"/>
    <lineage>
        <taxon>Viruses</taxon>
        <taxon>Riboviria</taxon>
        <taxon>Orthornavirae</taxon>
        <taxon>Negarnaviricota</taxon>
        <taxon>Polyploviricotina</taxon>
        <taxon>Bunyaviricetes</taxon>
        <taxon>Hareavirales</taxon>
        <taxon>Arenaviridae</taxon>
        <taxon>Reptarenavirus</taxon>
    </lineage>
</organism>
<evidence type="ECO:0000256" key="7">
    <source>
        <dbReference type="ARBA" id="ARBA00022723"/>
    </source>
</evidence>
<feature type="domain" description="RdRp catalytic" evidence="18">
    <location>
        <begin position="1141"/>
        <end position="1341"/>
    </location>
</feature>
<feature type="region of interest" description="Disordered" evidence="17">
    <location>
        <begin position="812"/>
        <end position="848"/>
    </location>
</feature>
<evidence type="ECO:0000256" key="12">
    <source>
        <dbReference type="ARBA" id="ARBA00022953"/>
    </source>
</evidence>
<dbReference type="EMBL" id="KR870024">
    <property type="protein sequence ID" value="AKN10698.1"/>
    <property type="molecule type" value="Genomic_RNA"/>
</dbReference>
<dbReference type="InterPro" id="IPR007099">
    <property type="entry name" value="RNA-dir_pol_NSvirus"/>
</dbReference>
<dbReference type="Gene3D" id="3.30.70.2640">
    <property type="entry name" value="Arenavirus RNA polymerase"/>
    <property type="match status" value="1"/>
</dbReference>
<evidence type="ECO:0000256" key="15">
    <source>
        <dbReference type="ARBA" id="ARBA00030436"/>
    </source>
</evidence>
<evidence type="ECO:0000256" key="8">
    <source>
        <dbReference type="ARBA" id="ARBA00022741"/>
    </source>
</evidence>
<keyword evidence="3" id="KW-0696">RNA-directed RNA polymerase</keyword>
<evidence type="ECO:0000256" key="9">
    <source>
        <dbReference type="ARBA" id="ARBA00022801"/>
    </source>
</evidence>
<keyword evidence="9" id="KW-0378">Hydrolase</keyword>
<evidence type="ECO:0000256" key="10">
    <source>
        <dbReference type="ARBA" id="ARBA00022842"/>
    </source>
</evidence>
<evidence type="ECO:0000256" key="13">
    <source>
        <dbReference type="ARBA" id="ARBA00023200"/>
    </source>
</evidence>